<dbReference type="GO" id="GO:0003824">
    <property type="term" value="F:catalytic activity"/>
    <property type="evidence" value="ECO:0007669"/>
    <property type="project" value="InterPro"/>
</dbReference>
<dbReference type="SUPFAM" id="SSF54197">
    <property type="entry name" value="HIT-like"/>
    <property type="match status" value="1"/>
</dbReference>
<reference evidence="2" key="1">
    <citation type="submission" date="2020-05" db="EMBL/GenBank/DDBJ databases">
        <authorList>
            <person name="Chiriac C."/>
            <person name="Salcher M."/>
            <person name="Ghai R."/>
            <person name="Kavagutti S V."/>
        </authorList>
    </citation>
    <scope>NUCLEOTIDE SEQUENCE</scope>
</reference>
<dbReference type="AlphaFoldDB" id="A0A6J6BS05"/>
<evidence type="ECO:0000313" key="3">
    <source>
        <dbReference type="EMBL" id="CAB4614962.1"/>
    </source>
</evidence>
<sequence length="112" mass="11920">MDNCIFCKIVAGEFGTELIAESEHAIAFKDISPRKPIHVLVVPREHHRDVSELSAANPVALADLVALGCRVAEQLSTGSFRLTFNTGEAAGQTVFHAHGHITSTTPKVASAS</sequence>
<dbReference type="Pfam" id="PF01230">
    <property type="entry name" value="HIT"/>
    <property type="match status" value="1"/>
</dbReference>
<name>A0A6J6BS05_9ZZZZ</name>
<evidence type="ECO:0000313" key="2">
    <source>
        <dbReference type="EMBL" id="CAB4541930.1"/>
    </source>
</evidence>
<dbReference type="EMBL" id="CAEZSH010000090">
    <property type="protein sequence ID" value="CAB4541930.1"/>
    <property type="molecule type" value="Genomic_DNA"/>
</dbReference>
<protein>
    <submittedName>
        <fullName evidence="2">Unannotated protein</fullName>
    </submittedName>
</protein>
<evidence type="ECO:0000259" key="1">
    <source>
        <dbReference type="PROSITE" id="PS51084"/>
    </source>
</evidence>
<gene>
    <name evidence="2" type="ORF">UFOPK1410_00748</name>
    <name evidence="3" type="ORF">UFOPK1855_00635</name>
</gene>
<accession>A0A6J6BS05</accession>
<organism evidence="2">
    <name type="scientific">freshwater metagenome</name>
    <dbReference type="NCBI Taxonomy" id="449393"/>
    <lineage>
        <taxon>unclassified sequences</taxon>
        <taxon>metagenomes</taxon>
        <taxon>ecological metagenomes</taxon>
    </lineage>
</organism>
<dbReference type="PROSITE" id="PS51084">
    <property type="entry name" value="HIT_2"/>
    <property type="match status" value="1"/>
</dbReference>
<dbReference type="InterPro" id="IPR036265">
    <property type="entry name" value="HIT-like_sf"/>
</dbReference>
<dbReference type="InterPro" id="IPR011146">
    <property type="entry name" value="HIT-like"/>
</dbReference>
<feature type="domain" description="HIT" evidence="1">
    <location>
        <begin position="5"/>
        <end position="112"/>
    </location>
</feature>
<dbReference type="InterPro" id="IPR001310">
    <property type="entry name" value="Histidine_triad_HIT"/>
</dbReference>
<dbReference type="EMBL" id="CAEZUW010000092">
    <property type="protein sequence ID" value="CAB4614962.1"/>
    <property type="molecule type" value="Genomic_DNA"/>
</dbReference>
<dbReference type="PANTHER" id="PTHR23089">
    <property type="entry name" value="HISTIDINE TRIAD HIT PROTEIN"/>
    <property type="match status" value="1"/>
</dbReference>
<proteinExistence type="predicted"/>
<dbReference type="Gene3D" id="3.30.428.10">
    <property type="entry name" value="HIT-like"/>
    <property type="match status" value="1"/>
</dbReference>
<dbReference type="PRINTS" id="PR00332">
    <property type="entry name" value="HISTRIAD"/>
</dbReference>